<dbReference type="InterPro" id="IPR045920">
    <property type="entry name" value="DUF6339"/>
</dbReference>
<evidence type="ECO:0000313" key="1">
    <source>
        <dbReference type="EMBL" id="MCU6738393.1"/>
    </source>
</evidence>
<dbReference type="RefSeq" id="WP_117864105.1">
    <property type="nucleotide sequence ID" value="NZ_JAOQJR010000005.1"/>
</dbReference>
<accession>A0ABT2SVG0</accession>
<organism evidence="1 2">
    <name type="scientific">[Clostridium] ammoniilyticum</name>
    <dbReference type="NCBI Taxonomy" id="2981784"/>
    <lineage>
        <taxon>Bacteria</taxon>
        <taxon>Bacillati</taxon>
        <taxon>Bacillota</taxon>
        <taxon>Erysipelotrichia</taxon>
        <taxon>Erysipelotrichales</taxon>
        <taxon>Coprobacillaceae</taxon>
        <taxon>Faecalibacillus</taxon>
    </lineage>
</organism>
<protein>
    <submittedName>
        <fullName evidence="1">Uncharacterized protein</fullName>
    </submittedName>
</protein>
<proteinExistence type="predicted"/>
<reference evidence="1 2" key="1">
    <citation type="journal article" date="2021" name="ISME Commun">
        <title>Automated analysis of genomic sequences facilitates high-throughput and comprehensive description of bacteria.</title>
        <authorList>
            <person name="Hitch T.C.A."/>
        </authorList>
    </citation>
    <scope>NUCLEOTIDE SEQUENCE [LARGE SCALE GENOMIC DNA]</scope>
    <source>
        <strain evidence="1 2">H4_15</strain>
    </source>
</reference>
<gene>
    <name evidence="1" type="ORF">OCV55_06830</name>
</gene>
<dbReference type="Pfam" id="PF19866">
    <property type="entry name" value="DUF6339"/>
    <property type="match status" value="1"/>
</dbReference>
<dbReference type="EMBL" id="JAOQJR010000005">
    <property type="protein sequence ID" value="MCU6738393.1"/>
    <property type="molecule type" value="Genomic_DNA"/>
</dbReference>
<keyword evidence="2" id="KW-1185">Reference proteome</keyword>
<sequence length="257" mass="31093">MEWLELNQVDARERYESLLENDFRDSYILSTLTSQSEKKLRYQLTDAYEEIISQINDGINNGKLNYSKKKYYTDCYFGIELFKILRSFKFQLHDASNINIWRYISLYIIPDLVLERHGQKEKYFYSIPNRIWLRTIWWYCMLSMQTQIVDNKKVYAYDKTLKVIQEFNTDYILNIVDRSGSDGFRIQLVREIITQFYERREEIKKYFNNDASISDKEFPRKIMLLNVARLEVYEPMTYDGGIKGYVKDLFDFYLVNS</sequence>
<name>A0ABT2SVG0_9FIRM</name>
<evidence type="ECO:0000313" key="2">
    <source>
        <dbReference type="Proteomes" id="UP001208364"/>
    </source>
</evidence>
<comment type="caution">
    <text evidence="1">The sequence shown here is derived from an EMBL/GenBank/DDBJ whole genome shotgun (WGS) entry which is preliminary data.</text>
</comment>
<dbReference type="Proteomes" id="UP001208364">
    <property type="component" value="Unassembled WGS sequence"/>
</dbReference>